<evidence type="ECO:0000256" key="11">
    <source>
        <dbReference type="ARBA" id="ARBA00022840"/>
    </source>
</evidence>
<dbReference type="GO" id="GO:0005524">
    <property type="term" value="F:ATP binding"/>
    <property type="evidence" value="ECO:0007669"/>
    <property type="project" value="UniProtKB-KW"/>
</dbReference>
<dbReference type="EC" id="2.7.13.3" evidence="4"/>
<keyword evidence="11" id="KW-0067">ATP-binding</keyword>
<dbReference type="InterPro" id="IPR003594">
    <property type="entry name" value="HATPase_dom"/>
</dbReference>
<dbReference type="SUPFAM" id="SSF55785">
    <property type="entry name" value="PYP-like sensor domain (PAS domain)"/>
    <property type="match status" value="1"/>
</dbReference>
<comment type="subcellular location">
    <subcellularLocation>
        <location evidence="3">Cell membrane</location>
    </subcellularLocation>
    <subcellularLocation>
        <location evidence="2">Membrane</location>
        <topology evidence="2">Multi-pass membrane protein</topology>
    </subcellularLocation>
</comment>
<dbReference type="GO" id="GO:0006355">
    <property type="term" value="P:regulation of DNA-templated transcription"/>
    <property type="evidence" value="ECO:0007669"/>
    <property type="project" value="InterPro"/>
</dbReference>
<sequence length="644" mass="72118">MGIWQNDVIAVDITNASALNFSKNLQRWFSEFRIQTRLLAAAALIISLVLASFTFWALNYIQEDARRSDQRFGEAVGNLLAATAAPLIALDQYPQLGEFTEEFLASNADNILYVLYADSKGDILYGSPFNTNDTRANAPVPALIRHIELPPVLPAKRQHRTPRGLVTDIFVPIEYGERQLGVVLVGINPEANLVSRSDLTRDVTVAVFVLVWIIAILGSVFNALTITQPLKELVQGVQRIAQGNFKQRVTLAYPGEIGELITSFNLMAQRLQSYEEQNIEEITAEKAKLETFIATIADGGILLDSSLRILLVNPAMLRIFGWGSRVVGKNILDLLPVGMRAEVEEPLDSVSRNILEQAECRVVLDKRTLRVLISPVLAPRGDNLLKGVVLTVQDLSKEAELNQAKSQFISNVSHELRTPLSSIKSYIETVYEFGDSLDDSTKNEFLKTANQETDRLTRLVNDVLDLSRLESGREYHFEPVDLVQPIEQTLRTHRLTARDREIELVSDIATDLPLVLGNYDLLQQVFSNLVGNALKFTEPGGRVTLSARRTDDPAKVRVAVTDTGIGISEEDQRRIFERFFRVENRVHTLEGTGLGLSIVDNIVKKHNAQVHIESEVGQGSTFWFDVEAYMETCEWPRREQEEVI</sequence>
<dbReference type="KEGG" id="gvi:gll0055"/>
<dbReference type="EMBL" id="BA000045">
    <property type="protein sequence ID" value="BAC87996.1"/>
    <property type="molecule type" value="Genomic_DNA"/>
</dbReference>
<keyword evidence="19" id="KW-1185">Reference proteome</keyword>
<proteinExistence type="predicted"/>
<dbReference type="InParanoid" id="Q7NPK0"/>
<keyword evidence="13" id="KW-0902">Two-component regulatory system</keyword>
<evidence type="ECO:0000256" key="7">
    <source>
        <dbReference type="ARBA" id="ARBA00022679"/>
    </source>
</evidence>
<dbReference type="GO" id="GO:0000155">
    <property type="term" value="F:phosphorelay sensor kinase activity"/>
    <property type="evidence" value="ECO:0007669"/>
    <property type="project" value="InterPro"/>
</dbReference>
<dbReference type="PATRIC" id="fig|251221.4.peg.58"/>
<evidence type="ECO:0000313" key="19">
    <source>
        <dbReference type="Proteomes" id="UP000000557"/>
    </source>
</evidence>
<organism evidence="18 19">
    <name type="scientific">Gloeobacter violaceus (strain ATCC 29082 / PCC 7421)</name>
    <dbReference type="NCBI Taxonomy" id="251221"/>
    <lineage>
        <taxon>Bacteria</taxon>
        <taxon>Bacillati</taxon>
        <taxon>Cyanobacteriota</taxon>
        <taxon>Cyanophyceae</taxon>
        <taxon>Gloeobacterales</taxon>
        <taxon>Gloeobacteraceae</taxon>
        <taxon>Gloeobacter</taxon>
    </lineage>
</organism>
<dbReference type="Proteomes" id="UP000000557">
    <property type="component" value="Chromosome"/>
</dbReference>
<feature type="domain" description="HAMP" evidence="17">
    <location>
        <begin position="224"/>
        <end position="276"/>
    </location>
</feature>
<dbReference type="SMART" id="SM00387">
    <property type="entry name" value="HATPase_c"/>
    <property type="match status" value="1"/>
</dbReference>
<dbReference type="PhylomeDB" id="Q7NPK0"/>
<gene>
    <name evidence="18" type="ordered locus">gll0055</name>
</gene>
<protein>
    <recommendedName>
        <fullName evidence="4">histidine kinase</fullName>
        <ecNumber evidence="4">2.7.13.3</ecNumber>
    </recommendedName>
</protein>
<dbReference type="InterPro" id="IPR004358">
    <property type="entry name" value="Sig_transdc_His_kin-like_C"/>
</dbReference>
<dbReference type="PRINTS" id="PR00344">
    <property type="entry name" value="BCTRLSENSOR"/>
</dbReference>
<evidence type="ECO:0000256" key="8">
    <source>
        <dbReference type="ARBA" id="ARBA00022692"/>
    </source>
</evidence>
<evidence type="ECO:0000256" key="1">
    <source>
        <dbReference type="ARBA" id="ARBA00000085"/>
    </source>
</evidence>
<dbReference type="SUPFAM" id="SSF55874">
    <property type="entry name" value="ATPase domain of HSP90 chaperone/DNA topoisomerase II/histidine kinase"/>
    <property type="match status" value="1"/>
</dbReference>
<comment type="catalytic activity">
    <reaction evidence="1">
        <text>ATP + protein L-histidine = ADP + protein N-phospho-L-histidine.</text>
        <dbReference type="EC" id="2.7.13.3"/>
    </reaction>
</comment>
<dbReference type="CDD" id="cd06225">
    <property type="entry name" value="HAMP"/>
    <property type="match status" value="1"/>
</dbReference>
<keyword evidence="14 15" id="KW-0472">Membrane</keyword>
<evidence type="ECO:0000256" key="12">
    <source>
        <dbReference type="ARBA" id="ARBA00022989"/>
    </source>
</evidence>
<dbReference type="SUPFAM" id="SSF158472">
    <property type="entry name" value="HAMP domain-like"/>
    <property type="match status" value="1"/>
</dbReference>
<dbReference type="Gene3D" id="3.30.565.10">
    <property type="entry name" value="Histidine kinase-like ATPase, C-terminal domain"/>
    <property type="match status" value="1"/>
</dbReference>
<dbReference type="FunFam" id="1.10.287.130:FF:000008">
    <property type="entry name" value="Two-component sensor histidine kinase"/>
    <property type="match status" value="1"/>
</dbReference>
<evidence type="ECO:0000256" key="2">
    <source>
        <dbReference type="ARBA" id="ARBA00004141"/>
    </source>
</evidence>
<dbReference type="InterPro" id="IPR003660">
    <property type="entry name" value="HAMP_dom"/>
</dbReference>
<name>Q7NPK0_GLOVI</name>
<keyword evidence="10 18" id="KW-0418">Kinase</keyword>
<keyword evidence="6" id="KW-0597">Phosphoprotein</keyword>
<dbReference type="InterPro" id="IPR003661">
    <property type="entry name" value="HisK_dim/P_dom"/>
</dbReference>
<reference evidence="18 19" key="1">
    <citation type="journal article" date="2003" name="DNA Res.">
        <title>Complete genome structure of Gloeobacter violaceus PCC 7421, a cyanobacterium that lacks thylakoids.</title>
        <authorList>
            <person name="Nakamura Y."/>
            <person name="Kaneko T."/>
            <person name="Sato S."/>
            <person name="Mimuro M."/>
            <person name="Miyashita H."/>
            <person name="Tsuchiya T."/>
            <person name="Sasamoto S."/>
            <person name="Watanabe A."/>
            <person name="Kawashima K."/>
            <person name="Kishida Y."/>
            <person name="Kiyokawa C."/>
            <person name="Kohara M."/>
            <person name="Matsumoto M."/>
            <person name="Matsuno A."/>
            <person name="Nakazaki N."/>
            <person name="Shimpo S."/>
            <person name="Takeuchi C."/>
            <person name="Yamada M."/>
            <person name="Tabata S."/>
        </authorList>
    </citation>
    <scope>NUCLEOTIDE SEQUENCE [LARGE SCALE GENOMIC DNA]</scope>
    <source>
        <strain evidence="19">ATCC 29082 / PCC 7421</strain>
    </source>
</reference>
<dbReference type="InterPro" id="IPR050351">
    <property type="entry name" value="BphY/WalK/GraS-like"/>
</dbReference>
<evidence type="ECO:0000256" key="5">
    <source>
        <dbReference type="ARBA" id="ARBA00022475"/>
    </source>
</evidence>
<evidence type="ECO:0000256" key="9">
    <source>
        <dbReference type="ARBA" id="ARBA00022741"/>
    </source>
</evidence>
<dbReference type="PROSITE" id="PS50885">
    <property type="entry name" value="HAMP"/>
    <property type="match status" value="1"/>
</dbReference>
<dbReference type="SMART" id="SM00091">
    <property type="entry name" value="PAS"/>
    <property type="match status" value="1"/>
</dbReference>
<dbReference type="FunFam" id="3.30.565.10:FF:000023">
    <property type="entry name" value="PAS domain-containing sensor histidine kinase"/>
    <property type="match status" value="1"/>
</dbReference>
<dbReference type="GO" id="GO:0005886">
    <property type="term" value="C:plasma membrane"/>
    <property type="evidence" value="ECO:0007669"/>
    <property type="project" value="UniProtKB-SubCell"/>
</dbReference>
<dbReference type="SMART" id="SM00388">
    <property type="entry name" value="HisKA"/>
    <property type="match status" value="1"/>
</dbReference>
<feature type="domain" description="Histidine kinase" evidence="16">
    <location>
        <begin position="411"/>
        <end position="630"/>
    </location>
</feature>
<dbReference type="InterPro" id="IPR036097">
    <property type="entry name" value="HisK_dim/P_sf"/>
</dbReference>
<dbReference type="eggNOG" id="COG5002">
    <property type="taxonomic scope" value="Bacteria"/>
</dbReference>
<keyword evidence="7" id="KW-0808">Transferase</keyword>
<dbReference type="Gene3D" id="6.10.340.10">
    <property type="match status" value="1"/>
</dbReference>
<dbReference type="NCBIfam" id="TIGR00229">
    <property type="entry name" value="sensory_box"/>
    <property type="match status" value="1"/>
</dbReference>
<dbReference type="Pfam" id="PF00989">
    <property type="entry name" value="PAS"/>
    <property type="match status" value="1"/>
</dbReference>
<keyword evidence="8 15" id="KW-0812">Transmembrane</keyword>
<dbReference type="AlphaFoldDB" id="Q7NPK0"/>
<dbReference type="PANTHER" id="PTHR42878">
    <property type="entry name" value="TWO-COMPONENT HISTIDINE KINASE"/>
    <property type="match status" value="1"/>
</dbReference>
<dbReference type="InterPro" id="IPR035965">
    <property type="entry name" value="PAS-like_dom_sf"/>
</dbReference>
<keyword evidence="5" id="KW-1003">Cell membrane</keyword>
<dbReference type="OrthoDB" id="9813151at2"/>
<keyword evidence="12 15" id="KW-1133">Transmembrane helix</keyword>
<dbReference type="Pfam" id="PF02518">
    <property type="entry name" value="HATPase_c"/>
    <property type="match status" value="1"/>
</dbReference>
<accession>Q7NPK0</accession>
<feature type="transmembrane region" description="Helical" evidence="15">
    <location>
        <begin position="203"/>
        <end position="224"/>
    </location>
</feature>
<evidence type="ECO:0000256" key="14">
    <source>
        <dbReference type="ARBA" id="ARBA00023136"/>
    </source>
</evidence>
<dbReference type="CDD" id="cd00130">
    <property type="entry name" value="PAS"/>
    <property type="match status" value="1"/>
</dbReference>
<feature type="transmembrane region" description="Helical" evidence="15">
    <location>
        <begin position="38"/>
        <end position="61"/>
    </location>
</feature>
<dbReference type="InterPro" id="IPR036890">
    <property type="entry name" value="HATPase_C_sf"/>
</dbReference>
<dbReference type="InterPro" id="IPR005467">
    <property type="entry name" value="His_kinase_dom"/>
</dbReference>
<evidence type="ECO:0000256" key="4">
    <source>
        <dbReference type="ARBA" id="ARBA00012438"/>
    </source>
</evidence>
<dbReference type="Gene3D" id="3.30.450.20">
    <property type="entry name" value="PAS domain"/>
    <property type="match status" value="1"/>
</dbReference>
<evidence type="ECO:0000259" key="16">
    <source>
        <dbReference type="PROSITE" id="PS50109"/>
    </source>
</evidence>
<dbReference type="SMART" id="SM00304">
    <property type="entry name" value="HAMP"/>
    <property type="match status" value="1"/>
</dbReference>
<evidence type="ECO:0000256" key="3">
    <source>
        <dbReference type="ARBA" id="ARBA00004236"/>
    </source>
</evidence>
<evidence type="ECO:0000259" key="17">
    <source>
        <dbReference type="PROSITE" id="PS50885"/>
    </source>
</evidence>
<dbReference type="InterPro" id="IPR013767">
    <property type="entry name" value="PAS_fold"/>
</dbReference>
<keyword evidence="9" id="KW-0547">Nucleotide-binding</keyword>
<dbReference type="SUPFAM" id="SSF47384">
    <property type="entry name" value="Homodimeric domain of signal transducing histidine kinase"/>
    <property type="match status" value="1"/>
</dbReference>
<evidence type="ECO:0000256" key="15">
    <source>
        <dbReference type="SAM" id="Phobius"/>
    </source>
</evidence>
<dbReference type="PANTHER" id="PTHR42878:SF7">
    <property type="entry name" value="SENSOR HISTIDINE KINASE GLRK"/>
    <property type="match status" value="1"/>
</dbReference>
<dbReference type="InterPro" id="IPR000014">
    <property type="entry name" value="PAS"/>
</dbReference>
<dbReference type="Pfam" id="PF00672">
    <property type="entry name" value="HAMP"/>
    <property type="match status" value="1"/>
</dbReference>
<evidence type="ECO:0000313" key="18">
    <source>
        <dbReference type="EMBL" id="BAC87996.1"/>
    </source>
</evidence>
<evidence type="ECO:0000256" key="6">
    <source>
        <dbReference type="ARBA" id="ARBA00022553"/>
    </source>
</evidence>
<dbReference type="CDD" id="cd16922">
    <property type="entry name" value="HATPase_EvgS-ArcB-TorS-like"/>
    <property type="match status" value="1"/>
</dbReference>
<dbReference type="RefSeq" id="WP_011140059.1">
    <property type="nucleotide sequence ID" value="NC_005125.1"/>
</dbReference>
<evidence type="ECO:0000256" key="13">
    <source>
        <dbReference type="ARBA" id="ARBA00023012"/>
    </source>
</evidence>
<dbReference type="PROSITE" id="PS50109">
    <property type="entry name" value="HIS_KIN"/>
    <property type="match status" value="1"/>
</dbReference>
<dbReference type="Gene3D" id="1.10.287.130">
    <property type="match status" value="1"/>
</dbReference>
<dbReference type="EnsemblBacteria" id="BAC87996">
    <property type="protein sequence ID" value="BAC87996"/>
    <property type="gene ID" value="BAC87996"/>
</dbReference>
<dbReference type="HOGENOM" id="CLU_000445_89_2_3"/>
<dbReference type="CDD" id="cd00082">
    <property type="entry name" value="HisKA"/>
    <property type="match status" value="1"/>
</dbReference>
<dbReference type="Pfam" id="PF00512">
    <property type="entry name" value="HisKA"/>
    <property type="match status" value="1"/>
</dbReference>
<reference evidence="18 19" key="2">
    <citation type="journal article" date="2003" name="DNA Res.">
        <title>Complete genome structure of Gloeobacter violaceus PCC 7421, a cyanobacterium that lacks thylakoids (supplement).</title>
        <authorList>
            <person name="Nakamura Y."/>
            <person name="Kaneko T."/>
            <person name="Sato S."/>
            <person name="Mimuro M."/>
            <person name="Miyashita H."/>
            <person name="Tsuchiya T."/>
            <person name="Sasamoto S."/>
            <person name="Watanabe A."/>
            <person name="Kawashima K."/>
            <person name="Kishida Y."/>
            <person name="Kiyokawa C."/>
            <person name="Kohara M."/>
            <person name="Matsumoto M."/>
            <person name="Matsuno A."/>
            <person name="Nakazaki N."/>
            <person name="Shimpo S."/>
            <person name="Takeuchi C."/>
            <person name="Yamada M."/>
            <person name="Tabata S."/>
        </authorList>
    </citation>
    <scope>NUCLEOTIDE SEQUENCE [LARGE SCALE GENOMIC DNA]</scope>
    <source>
        <strain evidence="19">ATCC 29082 / PCC 7421</strain>
    </source>
</reference>
<evidence type="ECO:0000256" key="10">
    <source>
        <dbReference type="ARBA" id="ARBA00022777"/>
    </source>
</evidence>
<dbReference type="STRING" id="251221.gene:10757524"/>